<dbReference type="RefSeq" id="XP_067816366.1">
    <property type="nucleotide sequence ID" value="XM_067966575.1"/>
</dbReference>
<dbReference type="EMBL" id="SHOA02000014">
    <property type="protein sequence ID" value="TDH66867.1"/>
    <property type="molecule type" value="Genomic_DNA"/>
</dbReference>
<protein>
    <submittedName>
        <fullName evidence="1">Uncharacterized protein</fullName>
    </submittedName>
</protein>
<dbReference type="AlphaFoldDB" id="A0A976FHE1"/>
<dbReference type="Proteomes" id="UP000294530">
    <property type="component" value="Unassembled WGS sequence"/>
</dbReference>
<name>A0A976FHE1_BRELC</name>
<evidence type="ECO:0000313" key="1">
    <source>
        <dbReference type="EMBL" id="TDH66867.1"/>
    </source>
</evidence>
<dbReference type="GeneID" id="94352246"/>
<proteinExistence type="predicted"/>
<organism evidence="1 2">
    <name type="scientific">Bremia lactucae</name>
    <name type="common">Lettuce downy mildew</name>
    <dbReference type="NCBI Taxonomy" id="4779"/>
    <lineage>
        <taxon>Eukaryota</taxon>
        <taxon>Sar</taxon>
        <taxon>Stramenopiles</taxon>
        <taxon>Oomycota</taxon>
        <taxon>Peronosporomycetes</taxon>
        <taxon>Peronosporales</taxon>
        <taxon>Peronosporaceae</taxon>
        <taxon>Bremia</taxon>
    </lineage>
</organism>
<reference evidence="1 2" key="1">
    <citation type="journal article" date="2021" name="Genome Biol.">
        <title>AFLAP: assembly-free linkage analysis pipeline using k-mers from genome sequencing data.</title>
        <authorList>
            <person name="Fletcher K."/>
            <person name="Zhang L."/>
            <person name="Gil J."/>
            <person name="Han R."/>
            <person name="Cavanaugh K."/>
            <person name="Michelmore R."/>
        </authorList>
    </citation>
    <scope>NUCLEOTIDE SEQUENCE [LARGE SCALE GENOMIC DNA]</scope>
    <source>
        <strain evidence="1 2">SF5</strain>
    </source>
</reference>
<keyword evidence="2" id="KW-1185">Reference proteome</keyword>
<sequence length="66" mass="6622">MTSAITAMAFSANLKQLSGTGSPLWGAQVRLHCNGCCNLLLLHQGVMYGVNGATGADSSAVGALLA</sequence>
<comment type="caution">
    <text evidence="1">The sequence shown here is derived from an EMBL/GenBank/DDBJ whole genome shotgun (WGS) entry which is preliminary data.</text>
</comment>
<accession>A0A976FHE1</accession>
<dbReference type="KEGG" id="blac:94352246"/>
<evidence type="ECO:0000313" key="2">
    <source>
        <dbReference type="Proteomes" id="UP000294530"/>
    </source>
</evidence>
<gene>
    <name evidence="1" type="ORF">CCR75_008523</name>
</gene>